<dbReference type="EMBL" id="CP002772">
    <property type="protein sequence ID" value="AEG18724.1"/>
    <property type="molecule type" value="Genomic_DNA"/>
</dbReference>
<organism evidence="2 3">
    <name type="scientific">Methanobacterium paludis (strain DSM 25820 / JCM 18151 / SWAN1)</name>
    <dbReference type="NCBI Taxonomy" id="868131"/>
    <lineage>
        <taxon>Archaea</taxon>
        <taxon>Methanobacteriati</taxon>
        <taxon>Methanobacteriota</taxon>
        <taxon>Methanomada group</taxon>
        <taxon>Methanobacteria</taxon>
        <taxon>Methanobacteriales</taxon>
        <taxon>Methanobacteriaceae</taxon>
        <taxon>Methanobacterium</taxon>
    </lineage>
</organism>
<dbReference type="eggNOG" id="arCOG07610">
    <property type="taxonomic scope" value="Archaea"/>
</dbReference>
<keyword evidence="1" id="KW-0378">Hydrolase</keyword>
<evidence type="ECO:0000313" key="3">
    <source>
        <dbReference type="Proteomes" id="UP000009231"/>
    </source>
</evidence>
<dbReference type="OrthoDB" id="80723at2157"/>
<dbReference type="CDD" id="cd05830">
    <property type="entry name" value="Sortase_E"/>
    <property type="match status" value="1"/>
</dbReference>
<name>F6D3D2_METPW</name>
<dbReference type="Proteomes" id="UP000009231">
    <property type="component" value="Chromosome"/>
</dbReference>
<dbReference type="GeneID" id="10669223"/>
<evidence type="ECO:0000313" key="2">
    <source>
        <dbReference type="EMBL" id="AEG18724.1"/>
    </source>
</evidence>
<dbReference type="GO" id="GO:0016787">
    <property type="term" value="F:hydrolase activity"/>
    <property type="evidence" value="ECO:0007669"/>
    <property type="project" value="UniProtKB-KW"/>
</dbReference>
<protein>
    <submittedName>
        <fullName evidence="2">Peptidase C60 sortase A and B</fullName>
    </submittedName>
</protein>
<proteinExistence type="predicted"/>
<dbReference type="AlphaFoldDB" id="F6D3D2"/>
<evidence type="ECO:0000256" key="1">
    <source>
        <dbReference type="ARBA" id="ARBA00022801"/>
    </source>
</evidence>
<dbReference type="Pfam" id="PF04203">
    <property type="entry name" value="Sortase"/>
    <property type="match status" value="1"/>
</dbReference>
<dbReference type="HOGENOM" id="CLU_1352136_0_0_2"/>
<gene>
    <name evidence="2" type="ordered locus">MSWAN_1713</name>
</gene>
<dbReference type="RefSeq" id="WP_013826223.1">
    <property type="nucleotide sequence ID" value="NC_015574.1"/>
</dbReference>
<dbReference type="InterPro" id="IPR042003">
    <property type="entry name" value="Sortase_E"/>
</dbReference>
<sequence length="198" mass="22059">MRKYRLYSILIISLCALISLSIMAVVYENYPKLIKAQNSLKNYQEKMSSPVDALNPDGVSGSTYVGELVIPKLGVDCTIRSDTVNAYNAVYHYPESVAPGQAGECGILGHRTTYSGLFRDIGSLQINDQVIIMDSVLKKEYIYAVTSNGDDIRWDYKTNPVRFAQEGEARLLIMTCYPPGKKEAAYIVHCKLVSTEDI</sequence>
<dbReference type="STRING" id="868131.MSWAN_1713"/>
<keyword evidence="3" id="KW-1185">Reference proteome</keyword>
<dbReference type="Gene3D" id="2.40.260.10">
    <property type="entry name" value="Sortase"/>
    <property type="match status" value="1"/>
</dbReference>
<accession>F6D3D2</accession>
<dbReference type="SUPFAM" id="SSF63817">
    <property type="entry name" value="Sortase"/>
    <property type="match status" value="1"/>
</dbReference>
<reference evidence="2 3" key="1">
    <citation type="journal article" date="2014" name="Int. J. Syst. Evol. Microbiol.">
        <title>Methanobacterium paludis sp. nov. and a novel strain of Methanobacterium lacus isolated from northern peatlands.</title>
        <authorList>
            <person name="Cadillo-Quiroz H."/>
            <person name="Brauer S.L."/>
            <person name="Goodson N."/>
            <person name="Yavitt J.B."/>
            <person name="Zinder S.H."/>
        </authorList>
    </citation>
    <scope>NUCLEOTIDE SEQUENCE [LARGE SCALE GENOMIC DNA]</scope>
    <source>
        <strain evidence="3">DSM 25820 / JCM 18151 / SWAN1</strain>
    </source>
</reference>
<dbReference type="KEGG" id="mew:MSWAN_1713"/>
<dbReference type="InterPro" id="IPR023365">
    <property type="entry name" value="Sortase_dom-sf"/>
</dbReference>
<dbReference type="InterPro" id="IPR005754">
    <property type="entry name" value="Sortase"/>
</dbReference>